<dbReference type="PROSITE" id="PS00671">
    <property type="entry name" value="D_2_HYDROXYACID_DH_3"/>
    <property type="match status" value="1"/>
</dbReference>
<dbReference type="EMBL" id="JARGEQ010000082">
    <property type="protein sequence ID" value="MDF1586325.1"/>
    <property type="molecule type" value="Genomic_DNA"/>
</dbReference>
<dbReference type="InterPro" id="IPR036291">
    <property type="entry name" value="NAD(P)-bd_dom_sf"/>
</dbReference>
<dbReference type="Pfam" id="PF00389">
    <property type="entry name" value="2-Hacid_dh"/>
    <property type="match status" value="1"/>
</dbReference>
<dbReference type="SUPFAM" id="SSF51735">
    <property type="entry name" value="NAD(P)-binding Rossmann-fold domains"/>
    <property type="match status" value="1"/>
</dbReference>
<dbReference type="CDD" id="cd12175">
    <property type="entry name" value="2-Hacid_dh_11"/>
    <property type="match status" value="1"/>
</dbReference>
<feature type="domain" description="D-isomer specific 2-hydroxyacid dehydrogenase NAD-binding" evidence="5">
    <location>
        <begin position="108"/>
        <end position="283"/>
    </location>
</feature>
<evidence type="ECO:0000313" key="6">
    <source>
        <dbReference type="EMBL" id="MDF1586325.1"/>
    </source>
</evidence>
<dbReference type="Proteomes" id="UP001301140">
    <property type="component" value="Unassembled WGS sequence"/>
</dbReference>
<dbReference type="RefSeq" id="WP_327788741.1">
    <property type="nucleotide sequence ID" value="NZ_JARGEQ010000082.1"/>
</dbReference>
<dbReference type="PANTHER" id="PTHR10996">
    <property type="entry name" value="2-HYDROXYACID DEHYDROGENASE-RELATED"/>
    <property type="match status" value="1"/>
</dbReference>
<dbReference type="PROSITE" id="PS00670">
    <property type="entry name" value="D_2_HYDROXYACID_DH_2"/>
    <property type="match status" value="1"/>
</dbReference>
<dbReference type="Pfam" id="PF02826">
    <property type="entry name" value="2-Hacid_dh_C"/>
    <property type="match status" value="1"/>
</dbReference>
<evidence type="ECO:0000259" key="5">
    <source>
        <dbReference type="Pfam" id="PF02826"/>
    </source>
</evidence>
<evidence type="ECO:0000313" key="7">
    <source>
        <dbReference type="Proteomes" id="UP001301140"/>
    </source>
</evidence>
<keyword evidence="2" id="KW-0520">NAD</keyword>
<proteinExistence type="inferred from homology"/>
<dbReference type="GO" id="GO:0051287">
    <property type="term" value="F:NAD binding"/>
    <property type="evidence" value="ECO:0007669"/>
    <property type="project" value="InterPro"/>
</dbReference>
<dbReference type="InterPro" id="IPR006139">
    <property type="entry name" value="D-isomer_2_OHA_DH_cat_dom"/>
</dbReference>
<evidence type="ECO:0000259" key="4">
    <source>
        <dbReference type="Pfam" id="PF00389"/>
    </source>
</evidence>
<keyword evidence="7" id="KW-1185">Reference proteome</keyword>
<feature type="domain" description="D-isomer specific 2-hydroxyacid dehydrogenase catalytic" evidence="4">
    <location>
        <begin position="18"/>
        <end position="314"/>
    </location>
</feature>
<comment type="similarity">
    <text evidence="3">Belongs to the D-isomer specific 2-hydroxyacid dehydrogenase family.</text>
</comment>
<dbReference type="InterPro" id="IPR050223">
    <property type="entry name" value="D-isomer_2-hydroxyacid_DH"/>
</dbReference>
<sequence>MQRVVFHYDASPALRRRLELLATDGLELRVVPSGDQAAWQAAMVDAEILWHVLEPVTAAIIDGAPRLRLIQKIGVGVNTIDLGHAAARGIAVCNMPGTNSRAVAEMTLALMLAALRRLPQLDRATREGRGWKLPPGSMDQYGEIGGRTVGLLGHGAVPRLLVPPLRALGARVIYWSRMPKPDAQAEWRPFDDVLAEADILSLHLPLTPETEGLLDAAALERLKPGAVLVNTARGGLVDQQALTRALASGRLRAAGLDVMKEEPVPPDDPLLGVENVVLAPHLAWLTPETLERSLAVALENCRRLREGEPLLHKVG</sequence>
<comment type="caution">
    <text evidence="6">The sequence shown here is derived from an EMBL/GenBank/DDBJ whole genome shotgun (WGS) entry which is preliminary data.</text>
</comment>
<dbReference type="GO" id="GO:0030267">
    <property type="term" value="F:glyoxylate reductase (NADPH) activity"/>
    <property type="evidence" value="ECO:0007669"/>
    <property type="project" value="TreeGrafter"/>
</dbReference>
<protein>
    <submittedName>
        <fullName evidence="6">2-hydroxyacid dehydrogenase</fullName>
    </submittedName>
</protein>
<evidence type="ECO:0000256" key="1">
    <source>
        <dbReference type="ARBA" id="ARBA00023002"/>
    </source>
</evidence>
<dbReference type="PANTHER" id="PTHR10996:SF178">
    <property type="entry name" value="2-HYDROXYACID DEHYDROGENASE YGL185C-RELATED"/>
    <property type="match status" value="1"/>
</dbReference>
<dbReference type="GO" id="GO:0005829">
    <property type="term" value="C:cytosol"/>
    <property type="evidence" value="ECO:0007669"/>
    <property type="project" value="TreeGrafter"/>
</dbReference>
<gene>
    <name evidence="6" type="ORF">PZ740_07990</name>
</gene>
<accession>A0AAP3V1X5</accession>
<reference evidence="6 7" key="1">
    <citation type="submission" date="2023-03" db="EMBL/GenBank/DDBJ databases">
        <title>YIM 152171 draft genome.</title>
        <authorList>
            <person name="Yang Z."/>
        </authorList>
    </citation>
    <scope>NUCLEOTIDE SEQUENCE [LARGE SCALE GENOMIC DNA]</scope>
    <source>
        <strain evidence="6 7">YIM 152171</strain>
    </source>
</reference>
<dbReference type="AlphaFoldDB" id="A0AAP3V1X5"/>
<dbReference type="Gene3D" id="3.40.50.720">
    <property type="entry name" value="NAD(P)-binding Rossmann-like Domain"/>
    <property type="match status" value="2"/>
</dbReference>
<evidence type="ECO:0000256" key="2">
    <source>
        <dbReference type="ARBA" id="ARBA00023027"/>
    </source>
</evidence>
<name>A0AAP3V1X5_9PROT</name>
<evidence type="ECO:0000256" key="3">
    <source>
        <dbReference type="RuleBase" id="RU003719"/>
    </source>
</evidence>
<dbReference type="InterPro" id="IPR006140">
    <property type="entry name" value="D-isomer_DH_NAD-bd"/>
</dbReference>
<dbReference type="InterPro" id="IPR029753">
    <property type="entry name" value="D-isomer_DH_CS"/>
</dbReference>
<organism evidence="6 7">
    <name type="scientific">Marinimicrococcus flavescens</name>
    <dbReference type="NCBI Taxonomy" id="3031815"/>
    <lineage>
        <taxon>Bacteria</taxon>
        <taxon>Pseudomonadati</taxon>
        <taxon>Pseudomonadota</taxon>
        <taxon>Alphaproteobacteria</taxon>
        <taxon>Geminicoccales</taxon>
        <taxon>Geminicoccaceae</taxon>
        <taxon>Marinimicrococcus</taxon>
    </lineage>
</organism>
<dbReference type="SUPFAM" id="SSF52283">
    <property type="entry name" value="Formate/glycerate dehydrogenase catalytic domain-like"/>
    <property type="match status" value="1"/>
</dbReference>
<keyword evidence="1 3" id="KW-0560">Oxidoreductase</keyword>
<dbReference type="GO" id="GO:0016618">
    <property type="term" value="F:hydroxypyruvate reductase [NAD(P)H] activity"/>
    <property type="evidence" value="ECO:0007669"/>
    <property type="project" value="TreeGrafter"/>
</dbReference>